<feature type="domain" description="Flagellar Assembly Protein A N-terminal region" evidence="2">
    <location>
        <begin position="78"/>
        <end position="245"/>
    </location>
</feature>
<evidence type="ECO:0000256" key="1">
    <source>
        <dbReference type="SAM" id="Coils"/>
    </source>
</evidence>
<evidence type="ECO:0000259" key="2">
    <source>
        <dbReference type="Pfam" id="PF20250"/>
    </source>
</evidence>
<dbReference type="Pfam" id="PF03961">
    <property type="entry name" value="FapA"/>
    <property type="match status" value="1"/>
</dbReference>
<dbReference type="InterPro" id="IPR046865">
    <property type="entry name" value="FapA_b_solenoid"/>
</dbReference>
<dbReference type="PANTHER" id="PTHR38032">
    <property type="entry name" value="POLYMERASE-RELATED"/>
    <property type="match status" value="1"/>
</dbReference>
<dbReference type="EMBL" id="JAFNME010000019">
    <property type="protein sequence ID" value="MBO1250045.1"/>
    <property type="molecule type" value="Genomic_DNA"/>
</dbReference>
<protein>
    <submittedName>
        <fullName evidence="3">DUF342 domain-containing protein</fullName>
    </submittedName>
</protein>
<keyword evidence="4" id="KW-1185">Reference proteome</keyword>
<evidence type="ECO:0000313" key="3">
    <source>
        <dbReference type="EMBL" id="MBO1250045.1"/>
    </source>
</evidence>
<dbReference type="RefSeq" id="WP_207575486.1">
    <property type="nucleotide sequence ID" value="NZ_JAFNME010000019.1"/>
</dbReference>
<name>A0A939H172_9BURK</name>
<dbReference type="Proteomes" id="UP000664731">
    <property type="component" value="Unassembled WGS sequence"/>
</dbReference>
<keyword evidence="1" id="KW-0175">Coiled coil</keyword>
<dbReference type="Pfam" id="PF20250">
    <property type="entry name" value="FapA_N"/>
    <property type="match status" value="1"/>
</dbReference>
<dbReference type="InterPro" id="IPR005646">
    <property type="entry name" value="FapA"/>
</dbReference>
<organism evidence="3 4">
    <name type="scientific">Comamonas denitrificans</name>
    <dbReference type="NCBI Taxonomy" id="117506"/>
    <lineage>
        <taxon>Bacteria</taxon>
        <taxon>Pseudomonadati</taxon>
        <taxon>Pseudomonadota</taxon>
        <taxon>Betaproteobacteria</taxon>
        <taxon>Burkholderiales</taxon>
        <taxon>Comamonadaceae</taxon>
        <taxon>Comamonas</taxon>
    </lineage>
</organism>
<feature type="coiled-coil region" evidence="1">
    <location>
        <begin position="417"/>
        <end position="471"/>
    </location>
</feature>
<gene>
    <name evidence="3" type="ORF">J1777_09460</name>
</gene>
<sequence length="531" mass="55985">MTIPGMELSETDGHIFLTITPTAAPSPTDEASVIQWLQAQGYGTCQLDQDAIAQAVQSHRTADAQMVFEIGQRLDALISVEVASDAMSATLHITPAQGGTAARPEQVLQALAQARVRKGIDLSAIALALAQPHTVVIARGQPPEHGQDAQFEALVTLTAQRTPQVNGEGRIDYREVDNITMVSAGAPLLRRIPPTPGIPGYTVRGDLVPAQPGTDIPFASECEGVQISAADPNFLESAIAGQPVAIPYGMQVDPVLVLPGVDISTGNIRFTGSIQIDGDIGQQMTVQADGDIIVRGTIDGGLVQAGGQIQVTGGVIGHAQVQAQGDIQAKFAEASVLKSGAALDIRTYAMDCTLQALQTITIGQAAPRNGRLIGGSATALLMLTTPILGSDAASLTHLCVGTHPEFEERCSALQQTLQKHETTLSSLRKILANLTEEGDPKGLLPKVQTSLAQAQEAHASLVAQREALEAQRALARQAYVQVGVGVHGAVDLWLCRRRLSLHQDFANGRFEINGEGIPVFIDRRGYADVLA</sequence>
<accession>A0A939H172</accession>
<dbReference type="PANTHER" id="PTHR38032:SF1">
    <property type="entry name" value="RNA-BINDING PROTEIN KHPB N-TERMINAL DOMAIN-CONTAINING PROTEIN"/>
    <property type="match status" value="1"/>
</dbReference>
<proteinExistence type="predicted"/>
<evidence type="ECO:0000313" key="4">
    <source>
        <dbReference type="Proteomes" id="UP000664731"/>
    </source>
</evidence>
<dbReference type="InterPro" id="IPR046866">
    <property type="entry name" value="FapA_N"/>
</dbReference>
<dbReference type="AlphaFoldDB" id="A0A939H172"/>
<comment type="caution">
    <text evidence="3">The sequence shown here is derived from an EMBL/GenBank/DDBJ whole genome shotgun (WGS) entry which is preliminary data.</text>
</comment>
<reference evidence="3" key="1">
    <citation type="submission" date="2021-03" db="EMBL/GenBank/DDBJ databases">
        <title>Comamonas denitrificans.</title>
        <authorList>
            <person name="Finster K."/>
        </authorList>
    </citation>
    <scope>NUCLEOTIDE SEQUENCE</scope>
    <source>
        <strain evidence="3">MM2021_4</strain>
    </source>
</reference>